<dbReference type="AlphaFoldDB" id="A0AA42LER7"/>
<accession>A0AA42LER7</accession>
<name>A0AA42LER7_9GAMM</name>
<gene>
    <name evidence="1" type="ORF">N7644_08765</name>
</gene>
<comment type="caution">
    <text evidence="1">The sequence shown here is derived from an EMBL/GenBank/DDBJ whole genome shotgun (WGS) entry which is preliminary data.</text>
</comment>
<dbReference type="Proteomes" id="UP001159329">
    <property type="component" value="Unassembled WGS sequence"/>
</dbReference>
<evidence type="ECO:0000313" key="2">
    <source>
        <dbReference type="Proteomes" id="UP001159329"/>
    </source>
</evidence>
<protein>
    <submittedName>
        <fullName evidence="1">Uncharacterized protein</fullName>
    </submittedName>
</protein>
<sequence length="65" mass="7164">MGYIVKFTDSNTYLIPDNDDWMTTTASKELAIEIGQSDDKETAELTAHSFSGGMTVGIDFILEEV</sequence>
<evidence type="ECO:0000313" key="1">
    <source>
        <dbReference type="EMBL" id="MDH0563782.1"/>
    </source>
</evidence>
<dbReference type="RefSeq" id="WP_279695102.1">
    <property type="nucleotide sequence ID" value="NZ_JAOEEO010000001.1"/>
</dbReference>
<organism evidence="1 2">
    <name type="scientific">Acinetobacter courvalinii</name>
    <dbReference type="NCBI Taxonomy" id="280147"/>
    <lineage>
        <taxon>Bacteria</taxon>
        <taxon>Pseudomonadati</taxon>
        <taxon>Pseudomonadota</taxon>
        <taxon>Gammaproteobacteria</taxon>
        <taxon>Moraxellales</taxon>
        <taxon>Moraxellaceae</taxon>
        <taxon>Acinetobacter</taxon>
    </lineage>
</organism>
<proteinExistence type="predicted"/>
<reference evidence="1" key="1">
    <citation type="submission" date="2022-09" db="EMBL/GenBank/DDBJ databases">
        <title>Intensive care unit water sources are persistently colonized with multi-drug resistant bacteria and are the site of extensive horizontal gene transfer of antibiotic resistance genes.</title>
        <authorList>
            <person name="Diorio-Toth L."/>
        </authorList>
    </citation>
    <scope>NUCLEOTIDE SEQUENCE</scope>
    <source>
        <strain evidence="1">GD04005</strain>
    </source>
</reference>
<dbReference type="EMBL" id="JAOEEO010000001">
    <property type="protein sequence ID" value="MDH0563782.1"/>
    <property type="molecule type" value="Genomic_DNA"/>
</dbReference>